<keyword evidence="1" id="KW-0812">Transmembrane</keyword>
<reference evidence="2 3" key="1">
    <citation type="submission" date="2018-05" db="EMBL/GenBank/DDBJ databases">
        <title>Genomic Encyclopedia of Type Strains, Phase IV (KMG-IV): sequencing the most valuable type-strain genomes for metagenomic binning, comparative biology and taxonomic classification.</title>
        <authorList>
            <person name="Goeker M."/>
        </authorList>
    </citation>
    <scope>NUCLEOTIDE SEQUENCE [LARGE SCALE GENOMIC DNA]</scope>
    <source>
        <strain evidence="2 3">DSM 28556</strain>
    </source>
</reference>
<feature type="transmembrane region" description="Helical" evidence="1">
    <location>
        <begin position="71"/>
        <end position="92"/>
    </location>
</feature>
<gene>
    <name evidence="2" type="ORF">DFR56_106178</name>
</gene>
<evidence type="ECO:0000313" key="2">
    <source>
        <dbReference type="EMBL" id="PXW87108.1"/>
    </source>
</evidence>
<dbReference type="AlphaFoldDB" id="A0A2V3W1X7"/>
<feature type="transmembrane region" description="Helical" evidence="1">
    <location>
        <begin position="5"/>
        <end position="23"/>
    </location>
</feature>
<dbReference type="EMBL" id="QJJQ01000006">
    <property type="protein sequence ID" value="PXW87108.1"/>
    <property type="molecule type" value="Genomic_DNA"/>
</dbReference>
<feature type="transmembrane region" description="Helical" evidence="1">
    <location>
        <begin position="29"/>
        <end position="50"/>
    </location>
</feature>
<accession>A0A2V3W1X7</accession>
<organism evidence="2 3">
    <name type="scientific">Pseudogracilibacillus auburnensis</name>
    <dbReference type="NCBI Taxonomy" id="1494959"/>
    <lineage>
        <taxon>Bacteria</taxon>
        <taxon>Bacillati</taxon>
        <taxon>Bacillota</taxon>
        <taxon>Bacilli</taxon>
        <taxon>Bacillales</taxon>
        <taxon>Bacillaceae</taxon>
        <taxon>Pseudogracilibacillus</taxon>
    </lineage>
</organism>
<evidence type="ECO:0000256" key="1">
    <source>
        <dbReference type="SAM" id="Phobius"/>
    </source>
</evidence>
<keyword evidence="3" id="KW-1185">Reference proteome</keyword>
<comment type="caution">
    <text evidence="2">The sequence shown here is derived from an EMBL/GenBank/DDBJ whole genome shotgun (WGS) entry which is preliminary data.</text>
</comment>
<protein>
    <submittedName>
        <fullName evidence="2">Uncharacterized protein</fullName>
    </submittedName>
</protein>
<dbReference type="OrthoDB" id="2382012at2"/>
<evidence type="ECO:0000313" key="3">
    <source>
        <dbReference type="Proteomes" id="UP000247978"/>
    </source>
</evidence>
<keyword evidence="1" id="KW-1133">Transmembrane helix</keyword>
<keyword evidence="1" id="KW-0472">Membrane</keyword>
<dbReference type="RefSeq" id="WP_110395335.1">
    <property type="nucleotide sequence ID" value="NZ_JBHUHB010000001.1"/>
</dbReference>
<proteinExistence type="predicted"/>
<name>A0A2V3W1X7_9BACI</name>
<dbReference type="Proteomes" id="UP000247978">
    <property type="component" value="Unassembled WGS sequence"/>
</dbReference>
<sequence length="94" mass="10851">MKIVIILGSMVVPIIMFFLQRVWTKCRFIFNLLAIICTLIFGNISATAIYEIIRDKTVFMTNIHAIFLNPLFLFTGAYLGVYILYLLLILTLED</sequence>